<comment type="caution">
    <text evidence="3">The sequence shown here is derived from an EMBL/GenBank/DDBJ whole genome shotgun (WGS) entry which is preliminary data.</text>
</comment>
<dbReference type="AlphaFoldDB" id="A0A919G717"/>
<evidence type="ECO:0000256" key="1">
    <source>
        <dbReference type="SAM" id="MobiDB-lite"/>
    </source>
</evidence>
<name>A0A919G717_9ACTN</name>
<organism evidence="3 4">
    <name type="scientific">Streptomyces sulfonofaciens</name>
    <dbReference type="NCBI Taxonomy" id="68272"/>
    <lineage>
        <taxon>Bacteria</taxon>
        <taxon>Bacillati</taxon>
        <taxon>Actinomycetota</taxon>
        <taxon>Actinomycetes</taxon>
        <taxon>Kitasatosporales</taxon>
        <taxon>Streptomycetaceae</taxon>
        <taxon>Streptomyces</taxon>
    </lineage>
</organism>
<gene>
    <name evidence="3" type="ORF">GCM10018793_31760</name>
</gene>
<dbReference type="Proteomes" id="UP000603708">
    <property type="component" value="Unassembled WGS sequence"/>
</dbReference>
<reference evidence="3" key="1">
    <citation type="journal article" date="2014" name="Int. J. Syst. Evol. Microbiol.">
        <title>Complete genome sequence of Corynebacterium casei LMG S-19264T (=DSM 44701T), isolated from a smear-ripened cheese.</title>
        <authorList>
            <consortium name="US DOE Joint Genome Institute (JGI-PGF)"/>
            <person name="Walter F."/>
            <person name="Albersmeier A."/>
            <person name="Kalinowski J."/>
            <person name="Ruckert C."/>
        </authorList>
    </citation>
    <scope>NUCLEOTIDE SEQUENCE</scope>
    <source>
        <strain evidence="3">JCM 5069</strain>
    </source>
</reference>
<reference evidence="3" key="2">
    <citation type="submission" date="2020-09" db="EMBL/GenBank/DDBJ databases">
        <authorList>
            <person name="Sun Q."/>
            <person name="Ohkuma M."/>
        </authorList>
    </citation>
    <scope>NUCLEOTIDE SEQUENCE</scope>
    <source>
        <strain evidence="3">JCM 5069</strain>
    </source>
</reference>
<accession>A0A919G717</accession>
<dbReference type="EMBL" id="BNCD01000008">
    <property type="protein sequence ID" value="GHH79307.1"/>
    <property type="molecule type" value="Genomic_DNA"/>
</dbReference>
<feature type="transmembrane region" description="Helical" evidence="2">
    <location>
        <begin position="38"/>
        <end position="56"/>
    </location>
</feature>
<evidence type="ECO:0000256" key="2">
    <source>
        <dbReference type="SAM" id="Phobius"/>
    </source>
</evidence>
<sequence length="200" mass="22412">MSTAEPNTAERTDVRAQAPQAPQEPAEDRRRVIRRRTLTLSIIVLLIGIPAGYLIISANQSRDSGKDKEARYAATGLTGGTPSKVQQRLYNVPIPYQHAAVSYYETNNWKTSRLYVQFLTTNQGLDTFLKAMGTSQAALRKGDLPISARDRRIVDWDFSGTGDWRGLTHRRKDPLPTQKIVVNRSNPRYPEVFVVSATTP</sequence>
<proteinExistence type="predicted"/>
<keyword evidence="4" id="KW-1185">Reference proteome</keyword>
<evidence type="ECO:0000313" key="4">
    <source>
        <dbReference type="Proteomes" id="UP000603708"/>
    </source>
</evidence>
<keyword evidence="2" id="KW-1133">Transmembrane helix</keyword>
<dbReference type="RefSeq" id="WP_229924664.1">
    <property type="nucleotide sequence ID" value="NZ_BNCD01000008.1"/>
</dbReference>
<protein>
    <recommendedName>
        <fullName evidence="5">Sugar kinase</fullName>
    </recommendedName>
</protein>
<feature type="region of interest" description="Disordered" evidence="1">
    <location>
        <begin position="1"/>
        <end position="30"/>
    </location>
</feature>
<keyword evidence="2" id="KW-0472">Membrane</keyword>
<evidence type="ECO:0000313" key="3">
    <source>
        <dbReference type="EMBL" id="GHH79307.1"/>
    </source>
</evidence>
<evidence type="ECO:0008006" key="5">
    <source>
        <dbReference type="Google" id="ProtNLM"/>
    </source>
</evidence>
<keyword evidence="2" id="KW-0812">Transmembrane</keyword>